<evidence type="ECO:0000313" key="2">
    <source>
        <dbReference type="RefSeq" id="XP_022972006.1"/>
    </source>
</evidence>
<organism evidence="1 2">
    <name type="scientific">Cucurbita maxima</name>
    <name type="common">Pumpkin</name>
    <name type="synonym">Winter squash</name>
    <dbReference type="NCBI Taxonomy" id="3661"/>
    <lineage>
        <taxon>Eukaryota</taxon>
        <taxon>Viridiplantae</taxon>
        <taxon>Streptophyta</taxon>
        <taxon>Embryophyta</taxon>
        <taxon>Tracheophyta</taxon>
        <taxon>Spermatophyta</taxon>
        <taxon>Magnoliopsida</taxon>
        <taxon>eudicotyledons</taxon>
        <taxon>Gunneridae</taxon>
        <taxon>Pentapetalae</taxon>
        <taxon>rosids</taxon>
        <taxon>fabids</taxon>
        <taxon>Cucurbitales</taxon>
        <taxon>Cucurbitaceae</taxon>
        <taxon>Cucurbiteae</taxon>
        <taxon>Cucurbita</taxon>
    </lineage>
</organism>
<dbReference type="GeneID" id="111470655"/>
<evidence type="ECO:0000313" key="1">
    <source>
        <dbReference type="Proteomes" id="UP000504608"/>
    </source>
</evidence>
<dbReference type="KEGG" id="cmax:111470655"/>
<accession>A0A6J1I4S0</accession>
<reference evidence="2" key="1">
    <citation type="submission" date="2025-08" db="UniProtKB">
        <authorList>
            <consortium name="RefSeq"/>
        </authorList>
    </citation>
    <scope>IDENTIFICATION</scope>
    <source>
        <tissue evidence="2">Young leaves</tissue>
    </source>
</reference>
<dbReference type="Proteomes" id="UP000504608">
    <property type="component" value="Unplaced"/>
</dbReference>
<dbReference type="AlphaFoldDB" id="A0A6J1I4S0"/>
<name>A0A6J1I4S0_CUCMA</name>
<dbReference type="RefSeq" id="XP_022972006.1">
    <property type="nucleotide sequence ID" value="XM_023116238.1"/>
</dbReference>
<proteinExistence type="predicted"/>
<dbReference type="OrthoDB" id="1923377at2759"/>
<gene>
    <name evidence="2" type="primary">LOC111470655</name>
</gene>
<protein>
    <submittedName>
        <fullName evidence="2">Tobamovirus multiplication protein 2B isoform X1</fullName>
    </submittedName>
</protein>
<sequence>MATASASASGRSNRDGTAKAMVADHISQSVRSTSNLLHLMQQSSSAQFSLSYSSSCLQAQLAKLPKNLLAKASTIKNTEKILEQMPQVVSSLDAHVEKGLESIPHLQTVVQLLTNMEGTQLKSLSQIQHPKEEIESLHQLKDVD</sequence>
<keyword evidence="1" id="KW-1185">Reference proteome</keyword>